<dbReference type="STRING" id="1631249.BQ8794_30205"/>
<dbReference type="Proteomes" id="UP000188388">
    <property type="component" value="Unassembled WGS sequence"/>
</dbReference>
<dbReference type="AlphaFoldDB" id="A0A1R3VA08"/>
<feature type="binding site" evidence="2">
    <location>
        <position position="57"/>
    </location>
    <ligand>
        <name>substrate</name>
    </ligand>
</feature>
<evidence type="ECO:0000313" key="4">
    <source>
        <dbReference type="EMBL" id="SIT56756.1"/>
    </source>
</evidence>
<dbReference type="CDD" id="cd07067">
    <property type="entry name" value="HP_PGM_like"/>
    <property type="match status" value="1"/>
</dbReference>
<feature type="compositionally biased region" description="Polar residues" evidence="3">
    <location>
        <begin position="15"/>
        <end position="25"/>
    </location>
</feature>
<accession>A0A1R3VA08</accession>
<dbReference type="SUPFAM" id="SSF53254">
    <property type="entry name" value="Phosphoglycerate mutase-like"/>
    <property type="match status" value="1"/>
</dbReference>
<feature type="active site" description="Tele-phosphohistidine intermediate" evidence="1">
    <location>
        <position position="8"/>
    </location>
</feature>
<gene>
    <name evidence="4" type="ORF">BQ8794_30205</name>
</gene>
<evidence type="ECO:0000313" key="5">
    <source>
        <dbReference type="Proteomes" id="UP000188388"/>
    </source>
</evidence>
<name>A0A1R3VA08_9HYPH</name>
<keyword evidence="5" id="KW-1185">Reference proteome</keyword>
<feature type="binding site" evidence="2">
    <location>
        <begin position="20"/>
        <end position="21"/>
    </location>
    <ligand>
        <name>substrate</name>
    </ligand>
</feature>
<dbReference type="Pfam" id="PF00300">
    <property type="entry name" value="His_Phos_1"/>
    <property type="match status" value="1"/>
</dbReference>
<feature type="binding site" evidence="2">
    <location>
        <begin position="79"/>
        <end position="82"/>
    </location>
    <ligand>
        <name>substrate</name>
    </ligand>
</feature>
<dbReference type="GO" id="GO:0070297">
    <property type="term" value="P:regulation of phosphorelay signal transduction system"/>
    <property type="evidence" value="ECO:0007669"/>
    <property type="project" value="TreeGrafter"/>
</dbReference>
<dbReference type="PANTHER" id="PTHR48100">
    <property type="entry name" value="BROAD-SPECIFICITY PHOSPHATASE YOR283W-RELATED"/>
    <property type="match status" value="1"/>
</dbReference>
<feature type="active site" description="Proton donor/acceptor" evidence="1">
    <location>
        <position position="79"/>
    </location>
</feature>
<dbReference type="SMART" id="SM00855">
    <property type="entry name" value="PGAM"/>
    <property type="match status" value="1"/>
</dbReference>
<sequence>MNVFVIRHGETEWSLSGQHTGTTDLPLTDNGRRQAERTRPVLARQTFALVLVSPLQRARETCELVGLGAGAIVDPSLIEWDYGEYEGLTPQQIQAKRPGWLIFRDGCPGGETPRQVGARVDQVVTRARAANGDVALFAHGHVLRVLAARWIGLPPRAGQHFLLNTGTWSVLTYYREIPAVRIWNGHVADEAAGKLSAVVAVTIAFEAGVVV</sequence>
<protein>
    <submittedName>
        <fullName evidence="4">Phosphoglycerate mutase</fullName>
    </submittedName>
</protein>
<dbReference type="EMBL" id="FTPD01000023">
    <property type="protein sequence ID" value="SIT56756.1"/>
    <property type="molecule type" value="Genomic_DNA"/>
</dbReference>
<dbReference type="InterPro" id="IPR013078">
    <property type="entry name" value="His_Pase_superF_clade-1"/>
</dbReference>
<proteinExistence type="predicted"/>
<reference evidence="5" key="1">
    <citation type="submission" date="2017-01" db="EMBL/GenBank/DDBJ databases">
        <authorList>
            <person name="Brunel B."/>
        </authorList>
    </citation>
    <scope>NUCLEOTIDE SEQUENCE [LARGE SCALE GENOMIC DNA]</scope>
</reference>
<dbReference type="Gene3D" id="3.40.50.1240">
    <property type="entry name" value="Phosphoglycerate mutase-like"/>
    <property type="match status" value="1"/>
</dbReference>
<dbReference type="InterPro" id="IPR029033">
    <property type="entry name" value="His_PPase_superfam"/>
</dbReference>
<evidence type="ECO:0000256" key="1">
    <source>
        <dbReference type="PIRSR" id="PIRSR613078-1"/>
    </source>
</evidence>
<feature type="region of interest" description="Disordered" evidence="3">
    <location>
        <begin position="15"/>
        <end position="35"/>
    </location>
</feature>
<organism evidence="4 5">
    <name type="scientific">Mesorhizobium prunaredense</name>
    <dbReference type="NCBI Taxonomy" id="1631249"/>
    <lineage>
        <taxon>Bacteria</taxon>
        <taxon>Pseudomonadati</taxon>
        <taxon>Pseudomonadota</taxon>
        <taxon>Alphaproteobacteria</taxon>
        <taxon>Hyphomicrobiales</taxon>
        <taxon>Phyllobacteriaceae</taxon>
        <taxon>Mesorhizobium</taxon>
    </lineage>
</organism>
<dbReference type="PANTHER" id="PTHR48100:SF15">
    <property type="entry name" value="SEDOHEPTULOSE 1,7-BISPHOSPHATASE"/>
    <property type="match status" value="1"/>
</dbReference>
<evidence type="ECO:0000256" key="3">
    <source>
        <dbReference type="SAM" id="MobiDB-lite"/>
    </source>
</evidence>
<dbReference type="InterPro" id="IPR050275">
    <property type="entry name" value="PGM_Phosphatase"/>
</dbReference>
<dbReference type="GO" id="GO:0101006">
    <property type="term" value="F:protein histidine phosphatase activity"/>
    <property type="evidence" value="ECO:0007669"/>
    <property type="project" value="TreeGrafter"/>
</dbReference>
<evidence type="ECO:0000256" key="2">
    <source>
        <dbReference type="PIRSR" id="PIRSR613078-2"/>
    </source>
</evidence>